<feature type="domain" description="HTH luxR-type" evidence="4">
    <location>
        <begin position="213"/>
        <end position="278"/>
    </location>
</feature>
<keyword evidence="1" id="KW-0805">Transcription regulation</keyword>
<comment type="caution">
    <text evidence="5">The sequence shown here is derived from an EMBL/GenBank/DDBJ whole genome shotgun (WGS) entry which is preliminary data.</text>
</comment>
<dbReference type="InterPro" id="IPR000792">
    <property type="entry name" value="Tscrpt_reg_LuxR_C"/>
</dbReference>
<dbReference type="PROSITE" id="PS00622">
    <property type="entry name" value="HTH_LUXR_1"/>
    <property type="match status" value="1"/>
</dbReference>
<dbReference type="Pfam" id="PF00196">
    <property type="entry name" value="GerE"/>
    <property type="match status" value="1"/>
</dbReference>
<dbReference type="PANTHER" id="PTHR44688">
    <property type="entry name" value="DNA-BINDING TRANSCRIPTIONAL ACTIVATOR DEVR_DOSR"/>
    <property type="match status" value="1"/>
</dbReference>
<organism evidence="5 6">
    <name type="scientific">Kitasatospora griseola</name>
    <name type="common">Streptomyces griseolosporeus</name>
    <dbReference type="NCBI Taxonomy" id="2064"/>
    <lineage>
        <taxon>Bacteria</taxon>
        <taxon>Bacillati</taxon>
        <taxon>Actinomycetota</taxon>
        <taxon>Actinomycetes</taxon>
        <taxon>Kitasatosporales</taxon>
        <taxon>Streptomycetaceae</taxon>
        <taxon>Kitasatospora</taxon>
    </lineage>
</organism>
<dbReference type="AlphaFoldDB" id="A0A0D0Q1F9"/>
<evidence type="ECO:0000259" key="4">
    <source>
        <dbReference type="PROSITE" id="PS50043"/>
    </source>
</evidence>
<dbReference type="PROSITE" id="PS50043">
    <property type="entry name" value="HTH_LUXR_2"/>
    <property type="match status" value="1"/>
</dbReference>
<proteinExistence type="predicted"/>
<keyword evidence="2" id="KW-0238">DNA-binding</keyword>
<dbReference type="Pfam" id="PF13191">
    <property type="entry name" value="AAA_16"/>
    <property type="match status" value="1"/>
</dbReference>
<dbReference type="GO" id="GO:0006355">
    <property type="term" value="P:regulation of DNA-templated transcription"/>
    <property type="evidence" value="ECO:0007669"/>
    <property type="project" value="InterPro"/>
</dbReference>
<dbReference type="Proteomes" id="UP000032066">
    <property type="component" value="Unassembled WGS sequence"/>
</dbReference>
<sequence>MTGCGQCGGATTIGREDGQAELAAFVRSAAGGALLLRGEAGAGRSALLRHAAALAAQEGRTVVRAAGVEVESALPWAGLHQLLHPLLADAARLDDGTRAVFEAVFGGPRDDPPSVMTLGIAVLRLLALATEQRPLLLVLDDGQWLDDASADVCGFVGRRLTGRPVQLLVAVRDGLPSRFDAAALPELPLAARPDGDAPTPAELRAARAARRAFAAEPGALTWQERRVADLAAGGLTNKQIGVRMHLSPRTVSSHLYRVFPKLGITSRAALRDALSRAAG</sequence>
<evidence type="ECO:0000313" key="5">
    <source>
        <dbReference type="EMBL" id="KIQ64763.1"/>
    </source>
</evidence>
<accession>A0A0D0Q1F9</accession>
<name>A0A0D0Q1F9_KITGR</name>
<dbReference type="RefSeq" id="WP_043910573.1">
    <property type="nucleotide sequence ID" value="NZ_JXZB01000002.1"/>
</dbReference>
<dbReference type="InterPro" id="IPR016032">
    <property type="entry name" value="Sig_transdc_resp-reg_C-effctor"/>
</dbReference>
<dbReference type="PATRIC" id="fig|2064.6.peg.2448"/>
<dbReference type="Gene3D" id="1.10.10.10">
    <property type="entry name" value="Winged helix-like DNA-binding domain superfamily/Winged helix DNA-binding domain"/>
    <property type="match status" value="1"/>
</dbReference>
<evidence type="ECO:0000256" key="3">
    <source>
        <dbReference type="ARBA" id="ARBA00023163"/>
    </source>
</evidence>
<dbReference type="PANTHER" id="PTHR44688:SF16">
    <property type="entry name" value="DNA-BINDING TRANSCRIPTIONAL ACTIVATOR DEVR_DOSR"/>
    <property type="match status" value="1"/>
</dbReference>
<dbReference type="GO" id="GO:0003677">
    <property type="term" value="F:DNA binding"/>
    <property type="evidence" value="ECO:0007669"/>
    <property type="project" value="UniProtKB-KW"/>
</dbReference>
<dbReference type="SUPFAM" id="SSF46894">
    <property type="entry name" value="C-terminal effector domain of the bipartite response regulators"/>
    <property type="match status" value="1"/>
</dbReference>
<dbReference type="EMBL" id="JXZB01000002">
    <property type="protein sequence ID" value="KIQ64763.1"/>
    <property type="molecule type" value="Genomic_DNA"/>
</dbReference>
<evidence type="ECO:0000313" key="6">
    <source>
        <dbReference type="Proteomes" id="UP000032066"/>
    </source>
</evidence>
<dbReference type="SUPFAM" id="SSF52540">
    <property type="entry name" value="P-loop containing nucleoside triphosphate hydrolases"/>
    <property type="match status" value="1"/>
</dbReference>
<dbReference type="CDD" id="cd06170">
    <property type="entry name" value="LuxR_C_like"/>
    <property type="match status" value="1"/>
</dbReference>
<evidence type="ECO:0000256" key="1">
    <source>
        <dbReference type="ARBA" id="ARBA00023015"/>
    </source>
</evidence>
<evidence type="ECO:0000256" key="2">
    <source>
        <dbReference type="ARBA" id="ARBA00023125"/>
    </source>
</evidence>
<gene>
    <name evidence="5" type="ORF">TR51_11415</name>
</gene>
<dbReference type="InterPro" id="IPR027417">
    <property type="entry name" value="P-loop_NTPase"/>
</dbReference>
<protein>
    <recommendedName>
        <fullName evidence="4">HTH luxR-type domain-containing protein</fullName>
    </recommendedName>
</protein>
<reference evidence="5 6" key="1">
    <citation type="submission" date="2015-02" db="EMBL/GenBank/DDBJ databases">
        <title>Draft genome sequence of Kitasatospora griseola MF730-N6, a bafilomycin, terpentecin and satosporin producer.</title>
        <authorList>
            <person name="Arens J.C."/>
            <person name="Haltli B."/>
            <person name="Kerr R.G."/>
        </authorList>
    </citation>
    <scope>NUCLEOTIDE SEQUENCE [LARGE SCALE GENOMIC DNA]</scope>
    <source>
        <strain evidence="5 6">MF730-N6</strain>
    </source>
</reference>
<dbReference type="STRING" id="2064.TR51_11415"/>
<dbReference type="SMART" id="SM00421">
    <property type="entry name" value="HTH_LUXR"/>
    <property type="match status" value="1"/>
</dbReference>
<dbReference type="OrthoDB" id="7053960at2"/>
<dbReference type="PRINTS" id="PR00038">
    <property type="entry name" value="HTHLUXR"/>
</dbReference>
<dbReference type="InterPro" id="IPR036388">
    <property type="entry name" value="WH-like_DNA-bd_sf"/>
</dbReference>
<keyword evidence="6" id="KW-1185">Reference proteome</keyword>
<keyword evidence="3" id="KW-0804">Transcription</keyword>
<dbReference type="InterPro" id="IPR041664">
    <property type="entry name" value="AAA_16"/>
</dbReference>